<accession>A0A9D2CAX4</accession>
<dbReference type="Pfam" id="PF19136">
    <property type="entry name" value="DUF5819"/>
    <property type="match status" value="1"/>
</dbReference>
<reference evidence="3" key="2">
    <citation type="submission" date="2021-04" db="EMBL/GenBank/DDBJ databases">
        <authorList>
            <person name="Gilroy R."/>
        </authorList>
    </citation>
    <scope>NUCLEOTIDE SEQUENCE</scope>
    <source>
        <strain evidence="3">ChiGjej1B1-98</strain>
    </source>
</reference>
<dbReference type="InterPro" id="IPR043857">
    <property type="entry name" value="DUF5819"/>
</dbReference>
<evidence type="ECO:0000313" key="4">
    <source>
        <dbReference type="Proteomes" id="UP000824005"/>
    </source>
</evidence>
<feature type="transmembrane region" description="Helical" evidence="2">
    <location>
        <begin position="21"/>
        <end position="40"/>
    </location>
</feature>
<keyword evidence="2" id="KW-1133">Transmembrane helix</keyword>
<proteinExistence type="predicted"/>
<organism evidence="3 4">
    <name type="scientific">Candidatus Agrococcus pullicola</name>
    <dbReference type="NCBI Taxonomy" id="2838429"/>
    <lineage>
        <taxon>Bacteria</taxon>
        <taxon>Bacillati</taxon>
        <taxon>Actinomycetota</taxon>
        <taxon>Actinomycetes</taxon>
        <taxon>Micrococcales</taxon>
        <taxon>Microbacteriaceae</taxon>
        <taxon>Agrococcus</taxon>
    </lineage>
</organism>
<name>A0A9D2CAX4_9MICO</name>
<gene>
    <name evidence="3" type="ORF">H9830_13345</name>
</gene>
<reference evidence="3" key="1">
    <citation type="journal article" date="2021" name="PeerJ">
        <title>Extensive microbial diversity within the chicken gut microbiome revealed by metagenomics and culture.</title>
        <authorList>
            <person name="Gilroy R."/>
            <person name="Ravi A."/>
            <person name="Getino M."/>
            <person name="Pursley I."/>
            <person name="Horton D.L."/>
            <person name="Alikhan N.F."/>
            <person name="Baker D."/>
            <person name="Gharbi K."/>
            <person name="Hall N."/>
            <person name="Watson M."/>
            <person name="Adriaenssens E.M."/>
            <person name="Foster-Nyarko E."/>
            <person name="Jarju S."/>
            <person name="Secka A."/>
            <person name="Antonio M."/>
            <person name="Oren A."/>
            <person name="Chaudhuri R.R."/>
            <person name="La Ragione R."/>
            <person name="Hildebrand F."/>
            <person name="Pallen M.J."/>
        </authorList>
    </citation>
    <scope>NUCLEOTIDE SEQUENCE</scope>
    <source>
        <strain evidence="3">ChiGjej1B1-98</strain>
    </source>
</reference>
<feature type="region of interest" description="Disordered" evidence="1">
    <location>
        <begin position="215"/>
        <end position="241"/>
    </location>
</feature>
<keyword evidence="2" id="KW-0472">Membrane</keyword>
<evidence type="ECO:0000256" key="1">
    <source>
        <dbReference type="SAM" id="MobiDB-lite"/>
    </source>
</evidence>
<protein>
    <submittedName>
        <fullName evidence="3">Uncharacterized protein</fullName>
    </submittedName>
</protein>
<sequence>MSKSAQSASARAAEEQTTRSPLARIVTAIVLVLASVHMFFTGVVNVPYPDIKYGALPGEAADSYVNPLLTQNYRIFAPNPASEDRSLWVRAWVELDDGTRVETEWINATAVELAVPYRKILRKHLTINAAERYMAAYRGLNEEQREIISSSNFHREGDRERMEQLLTDAGPAAEYLRIDEYLTAFSTQVALALYGDEAEILGVQSRVVYNPVVRWNDRNDPNAEPPPSRRTHEGWREPIVNAGQDSEAFARSFLQWMDRLEGDR</sequence>
<dbReference type="Proteomes" id="UP000824005">
    <property type="component" value="Unassembled WGS sequence"/>
</dbReference>
<keyword evidence="2" id="KW-0812">Transmembrane</keyword>
<dbReference type="EMBL" id="DXDC01000403">
    <property type="protein sequence ID" value="HIY67248.1"/>
    <property type="molecule type" value="Genomic_DNA"/>
</dbReference>
<comment type="caution">
    <text evidence="3">The sequence shown here is derived from an EMBL/GenBank/DDBJ whole genome shotgun (WGS) entry which is preliminary data.</text>
</comment>
<evidence type="ECO:0000256" key="2">
    <source>
        <dbReference type="SAM" id="Phobius"/>
    </source>
</evidence>
<dbReference type="AlphaFoldDB" id="A0A9D2CAX4"/>
<evidence type="ECO:0000313" key="3">
    <source>
        <dbReference type="EMBL" id="HIY67248.1"/>
    </source>
</evidence>